<dbReference type="Proteomes" id="UP000218209">
    <property type="component" value="Unassembled WGS sequence"/>
</dbReference>
<reference evidence="2 3" key="1">
    <citation type="submission" date="2017-03" db="EMBL/GenBank/DDBJ databases">
        <title>WGS assembly of Porphyra umbilicalis.</title>
        <authorList>
            <person name="Brawley S.H."/>
            <person name="Blouin N.A."/>
            <person name="Ficko-Blean E."/>
            <person name="Wheeler G.L."/>
            <person name="Lohr M."/>
            <person name="Goodson H.V."/>
            <person name="Jenkins J.W."/>
            <person name="Blaby-Haas C.E."/>
            <person name="Helliwell K.E."/>
            <person name="Chan C."/>
            <person name="Marriage T."/>
            <person name="Bhattacharya D."/>
            <person name="Klein A.S."/>
            <person name="Badis Y."/>
            <person name="Brodie J."/>
            <person name="Cao Y."/>
            <person name="Collen J."/>
            <person name="Dittami S.M."/>
            <person name="Gachon C.M."/>
            <person name="Green B.R."/>
            <person name="Karpowicz S."/>
            <person name="Kim J.W."/>
            <person name="Kudahl U."/>
            <person name="Lin S."/>
            <person name="Michel G."/>
            <person name="Mittag M."/>
            <person name="Olson B.J."/>
            <person name="Pangilinan J."/>
            <person name="Peng Y."/>
            <person name="Qiu H."/>
            <person name="Shu S."/>
            <person name="Singer J.T."/>
            <person name="Smith A.G."/>
            <person name="Sprecher B.N."/>
            <person name="Wagner V."/>
            <person name="Wang W."/>
            <person name="Wang Z.-Y."/>
            <person name="Yan J."/>
            <person name="Yarish C."/>
            <person name="Zoeuner-Riek S."/>
            <person name="Zhuang Y."/>
            <person name="Zou Y."/>
            <person name="Lindquist E.A."/>
            <person name="Grimwood J."/>
            <person name="Barry K."/>
            <person name="Rokhsar D.S."/>
            <person name="Schmutz J."/>
            <person name="Stiller J.W."/>
            <person name="Grossman A.R."/>
            <person name="Prochnik S.E."/>
        </authorList>
    </citation>
    <scope>NUCLEOTIDE SEQUENCE [LARGE SCALE GENOMIC DNA]</scope>
    <source>
        <strain evidence="2">4086291</strain>
    </source>
</reference>
<dbReference type="InterPro" id="IPR027417">
    <property type="entry name" value="P-loop_NTPase"/>
</dbReference>
<dbReference type="EMBL" id="KV918859">
    <property type="protein sequence ID" value="OSX76663.1"/>
    <property type="molecule type" value="Genomic_DNA"/>
</dbReference>
<dbReference type="SUPFAM" id="SSF52540">
    <property type="entry name" value="P-loop containing nucleoside triphosphate hydrolases"/>
    <property type="match status" value="1"/>
</dbReference>
<feature type="region of interest" description="Disordered" evidence="1">
    <location>
        <begin position="27"/>
        <end position="54"/>
    </location>
</feature>
<evidence type="ECO:0000313" key="3">
    <source>
        <dbReference type="Proteomes" id="UP000218209"/>
    </source>
</evidence>
<keyword evidence="3" id="KW-1185">Reference proteome</keyword>
<organism evidence="2 3">
    <name type="scientific">Porphyra umbilicalis</name>
    <name type="common">Purple laver</name>
    <name type="synonym">Red alga</name>
    <dbReference type="NCBI Taxonomy" id="2786"/>
    <lineage>
        <taxon>Eukaryota</taxon>
        <taxon>Rhodophyta</taxon>
        <taxon>Bangiophyceae</taxon>
        <taxon>Bangiales</taxon>
        <taxon>Bangiaceae</taxon>
        <taxon>Porphyra</taxon>
    </lineage>
</organism>
<accession>A0A1X6P7R7</accession>
<dbReference type="AlphaFoldDB" id="A0A1X6P7R7"/>
<proteinExistence type="predicted"/>
<name>A0A1X6P7R7_PORUM</name>
<evidence type="ECO:0000256" key="1">
    <source>
        <dbReference type="SAM" id="MobiDB-lite"/>
    </source>
</evidence>
<dbReference type="OrthoDB" id="2418982at2759"/>
<evidence type="ECO:0000313" key="2">
    <source>
        <dbReference type="EMBL" id="OSX76663.1"/>
    </source>
</evidence>
<protein>
    <submittedName>
        <fullName evidence="2">Uncharacterized protein</fullName>
    </submittedName>
</protein>
<sequence>MARYVSCRVTAEKKYWKWLPGSPSTSCKEPATTHCHGGRRVAGSGGGGQPRGRQASLSECSHVLAWAGSAAQLVERVTVSSVLRTTVGDPSKETILWRNLGNPAARDELRAVRLVFVLRKVALSPALEDLTFGGRRVLAAGDPLQLPAFGVTGNSAEVCAYQTRSWYDTFISHFGVAVQLSTPHRQSSGDRLYPFLMQLRVGAPTDHDINLLNSTWGGADDDATLPGEPVTFICVDTVNVDHPDRQASVYAQLQKLARGVLQIRPGAKVVLTRSVMEVGVAEFAVKDAVEEILGQRVQVPLLLAWAMTITRAQGMTLPAVAIDFDCTTWSPDCIVYSGCSHCVSFFSLRVRGLTRDHVRASPHDLQYYQELE</sequence>
<gene>
    <name evidence="2" type="ORF">BU14_0180s0010</name>
</gene>